<dbReference type="GO" id="GO:0000978">
    <property type="term" value="F:RNA polymerase II cis-regulatory region sequence-specific DNA binding"/>
    <property type="evidence" value="ECO:0007669"/>
    <property type="project" value="TreeGrafter"/>
</dbReference>
<dbReference type="Bgee" id="ENSACLG00000020898">
    <property type="expression patterns" value="Expressed in camera-type eye and 6 other cell types or tissues"/>
</dbReference>
<dbReference type="PROSITE" id="PS00350">
    <property type="entry name" value="MADS_BOX_1"/>
    <property type="match status" value="1"/>
</dbReference>
<evidence type="ECO:0000259" key="8">
    <source>
        <dbReference type="PROSITE" id="PS50066"/>
    </source>
</evidence>
<evidence type="ECO:0000256" key="7">
    <source>
        <dbReference type="SAM" id="MobiDB-lite"/>
    </source>
</evidence>
<dbReference type="PANTHER" id="PTHR11945:SF534">
    <property type="entry name" value="MYOCYTE-SPECIFIC ENHANCER FACTOR 2"/>
    <property type="match status" value="1"/>
</dbReference>
<keyword evidence="4" id="KW-0010">Activator</keyword>
<feature type="compositionally biased region" description="Polar residues" evidence="7">
    <location>
        <begin position="81"/>
        <end position="91"/>
    </location>
</feature>
<reference evidence="9" key="4">
    <citation type="submission" date="2025-09" db="UniProtKB">
        <authorList>
            <consortium name="Ensembl"/>
        </authorList>
    </citation>
    <scope>IDENTIFICATION</scope>
</reference>
<reference evidence="9 10" key="1">
    <citation type="submission" date="2018-05" db="EMBL/GenBank/DDBJ databases">
        <authorList>
            <person name="Datahose"/>
        </authorList>
    </citation>
    <scope>NUCLEOTIDE SEQUENCE</scope>
</reference>
<dbReference type="PRINTS" id="PR00404">
    <property type="entry name" value="MADSDOMAIN"/>
</dbReference>
<evidence type="ECO:0000313" key="9">
    <source>
        <dbReference type="Ensembl" id="ENSACLP00000030860.2"/>
    </source>
</evidence>
<evidence type="ECO:0000256" key="6">
    <source>
        <dbReference type="ARBA" id="ARBA00023242"/>
    </source>
</evidence>
<feature type="compositionally biased region" description="Basic and acidic residues" evidence="7">
    <location>
        <begin position="254"/>
        <end position="272"/>
    </location>
</feature>
<dbReference type="PANTHER" id="PTHR11945">
    <property type="entry name" value="MADS BOX PROTEIN"/>
    <property type="match status" value="1"/>
</dbReference>
<evidence type="ECO:0000256" key="2">
    <source>
        <dbReference type="ARBA" id="ARBA00023015"/>
    </source>
</evidence>
<dbReference type="InterPro" id="IPR036879">
    <property type="entry name" value="TF_MADSbox_sf"/>
</dbReference>
<dbReference type="OMA" id="HSKAAML"/>
<keyword evidence="3" id="KW-0238">DNA-binding</keyword>
<dbReference type="GO" id="GO:0046983">
    <property type="term" value="F:protein dimerization activity"/>
    <property type="evidence" value="ECO:0007669"/>
    <property type="project" value="InterPro"/>
</dbReference>
<dbReference type="GeneTree" id="ENSGT00940000156205"/>
<dbReference type="Proteomes" id="UP000265100">
    <property type="component" value="Chromosome 1"/>
</dbReference>
<dbReference type="PROSITE" id="PS50066">
    <property type="entry name" value="MADS_BOX_2"/>
    <property type="match status" value="1"/>
</dbReference>
<feature type="region of interest" description="Disordered" evidence="7">
    <location>
        <begin position="77"/>
        <end position="105"/>
    </location>
</feature>
<dbReference type="FunFam" id="3.40.1810.10:FF:000001">
    <property type="entry name" value="Myocyte-specific enhancer factor 2A homolog"/>
    <property type="match status" value="1"/>
</dbReference>
<name>A0A3P8QMK8_ASTCA</name>
<dbReference type="InterPro" id="IPR002100">
    <property type="entry name" value="TF_MADSbox"/>
</dbReference>
<evidence type="ECO:0000313" key="10">
    <source>
        <dbReference type="Proteomes" id="UP000265100"/>
    </source>
</evidence>
<dbReference type="Gene3D" id="3.40.1810.10">
    <property type="entry name" value="Transcription factor, MADS-box"/>
    <property type="match status" value="1"/>
</dbReference>
<keyword evidence="6" id="KW-0539">Nucleus</keyword>
<dbReference type="InterPro" id="IPR033896">
    <property type="entry name" value="MEF2-like_N"/>
</dbReference>
<dbReference type="Ensembl" id="ENSACLT00000031577.2">
    <property type="protein sequence ID" value="ENSACLP00000030860.2"/>
    <property type="gene ID" value="ENSACLG00000020898.2"/>
</dbReference>
<organism evidence="9 10">
    <name type="scientific">Astatotilapia calliptera</name>
    <name type="common">Eastern happy</name>
    <name type="synonym">Chromis callipterus</name>
    <dbReference type="NCBI Taxonomy" id="8154"/>
    <lineage>
        <taxon>Eukaryota</taxon>
        <taxon>Metazoa</taxon>
        <taxon>Chordata</taxon>
        <taxon>Craniata</taxon>
        <taxon>Vertebrata</taxon>
        <taxon>Euteleostomi</taxon>
        <taxon>Actinopterygii</taxon>
        <taxon>Neopterygii</taxon>
        <taxon>Teleostei</taxon>
        <taxon>Neoteleostei</taxon>
        <taxon>Acanthomorphata</taxon>
        <taxon>Ovalentaria</taxon>
        <taxon>Cichlomorphae</taxon>
        <taxon>Cichliformes</taxon>
        <taxon>Cichlidae</taxon>
        <taxon>African cichlids</taxon>
        <taxon>Pseudocrenilabrinae</taxon>
        <taxon>Haplochromini</taxon>
        <taxon>Astatotilapia</taxon>
    </lineage>
</organism>
<comment type="subcellular location">
    <subcellularLocation>
        <location evidence="1">Nucleus</location>
    </subcellularLocation>
</comment>
<feature type="domain" description="MADS-box" evidence="8">
    <location>
        <begin position="1"/>
        <end position="61"/>
    </location>
</feature>
<dbReference type="SMART" id="SM00432">
    <property type="entry name" value="MADS"/>
    <property type="match status" value="1"/>
</dbReference>
<evidence type="ECO:0000256" key="3">
    <source>
        <dbReference type="ARBA" id="ARBA00023125"/>
    </source>
</evidence>
<keyword evidence="5" id="KW-0804">Transcription</keyword>
<dbReference type="GO" id="GO:0000981">
    <property type="term" value="F:DNA-binding transcription factor activity, RNA polymerase II-specific"/>
    <property type="evidence" value="ECO:0007669"/>
    <property type="project" value="TreeGrafter"/>
</dbReference>
<dbReference type="GO" id="GO:0045944">
    <property type="term" value="P:positive regulation of transcription by RNA polymerase II"/>
    <property type="evidence" value="ECO:0007669"/>
    <property type="project" value="InterPro"/>
</dbReference>
<protein>
    <recommendedName>
        <fullName evidence="8">MADS-box domain-containing protein</fullName>
    </recommendedName>
</protein>
<dbReference type="CDD" id="cd00265">
    <property type="entry name" value="MADS_MEF2_like"/>
    <property type="match status" value="1"/>
</dbReference>
<evidence type="ECO:0000256" key="1">
    <source>
        <dbReference type="ARBA" id="ARBA00004123"/>
    </source>
</evidence>
<accession>A0A3P8QMK8</accession>
<dbReference type="Pfam" id="PF00319">
    <property type="entry name" value="SRF-TF"/>
    <property type="match status" value="1"/>
</dbReference>
<feature type="compositionally biased region" description="Basic and acidic residues" evidence="7">
    <location>
        <begin position="234"/>
        <end position="246"/>
    </location>
</feature>
<keyword evidence="10" id="KW-1185">Reference proteome</keyword>
<reference evidence="10" key="2">
    <citation type="submission" date="2023-03" db="EMBL/GenBank/DDBJ databases">
        <authorList>
            <consortium name="Wellcome Sanger Institute Data Sharing"/>
        </authorList>
    </citation>
    <scope>NUCLEOTIDE SEQUENCE [LARGE SCALE GENOMIC DNA]</scope>
</reference>
<feature type="compositionally biased region" description="Low complexity" evidence="7">
    <location>
        <begin position="92"/>
        <end position="105"/>
    </location>
</feature>
<proteinExistence type="predicted"/>
<reference evidence="9" key="3">
    <citation type="submission" date="2025-08" db="UniProtKB">
        <authorList>
            <consortium name="Ensembl"/>
        </authorList>
    </citation>
    <scope>IDENTIFICATION</scope>
</reference>
<dbReference type="SUPFAM" id="SSF55455">
    <property type="entry name" value="SRF-like"/>
    <property type="match status" value="1"/>
</dbReference>
<feature type="compositionally biased region" description="Low complexity" evidence="7">
    <location>
        <begin position="206"/>
        <end position="233"/>
    </location>
</feature>
<sequence length="272" mass="29998">MGRKKIQITRIVDERNRQVTFMKRKFGLMKKAYELSVLCDCEIALIIFNGSNKLFQYASTDMDKVLLKYTEYNEPHESRTNSDIVENNQRMSSSQSSQPLSTPVVSITTPSLPHQSLVYAGIGSAYNDYSLNSGELSGFNSAAGPSLSSMAAWEQQQLSSMGSGSSTLSISTNHNINIKAEPISPPRDHLSQSGYMTHPHVHPHLHSSASSSARAEMGRSPSDSVGSSCSSHEGSSDREEQQRPDFHLLPASRSEGRESPTVKRIRMDSWVT</sequence>
<dbReference type="STRING" id="8154.ENSACLP00000030860"/>
<dbReference type="GO" id="GO:0005634">
    <property type="term" value="C:nucleus"/>
    <property type="evidence" value="ECO:0007669"/>
    <property type="project" value="UniProtKB-SubCell"/>
</dbReference>
<evidence type="ECO:0000256" key="5">
    <source>
        <dbReference type="ARBA" id="ARBA00023163"/>
    </source>
</evidence>
<dbReference type="GO" id="GO:0030154">
    <property type="term" value="P:cell differentiation"/>
    <property type="evidence" value="ECO:0007669"/>
    <property type="project" value="TreeGrafter"/>
</dbReference>
<dbReference type="AlphaFoldDB" id="A0A3P8QMK8"/>
<feature type="region of interest" description="Disordered" evidence="7">
    <location>
        <begin position="178"/>
        <end position="272"/>
    </location>
</feature>
<keyword evidence="2" id="KW-0805">Transcription regulation</keyword>
<evidence type="ECO:0000256" key="4">
    <source>
        <dbReference type="ARBA" id="ARBA00023159"/>
    </source>
</evidence>